<dbReference type="Pfam" id="PF01609">
    <property type="entry name" value="DDE_Tnp_1"/>
    <property type="match status" value="1"/>
</dbReference>
<dbReference type="KEGG" id="tgr:Tgr7_2849"/>
<evidence type="ECO:0000313" key="9">
    <source>
        <dbReference type="Proteomes" id="UP000002383"/>
    </source>
</evidence>
<organism evidence="7 9">
    <name type="scientific">Thioalkalivibrio sulfidiphilus (strain HL-EbGR7)</name>
    <dbReference type="NCBI Taxonomy" id="396588"/>
    <lineage>
        <taxon>Bacteria</taxon>
        <taxon>Pseudomonadati</taxon>
        <taxon>Pseudomonadota</taxon>
        <taxon>Gammaproteobacteria</taxon>
        <taxon>Chromatiales</taxon>
        <taxon>Ectothiorhodospiraceae</taxon>
        <taxon>Thioalkalivibrio</taxon>
    </lineage>
</organism>
<dbReference type="Proteomes" id="UP000002383">
    <property type="component" value="Chromosome"/>
</dbReference>
<evidence type="ECO:0000256" key="4">
    <source>
        <dbReference type="ARBA" id="ARBA00023172"/>
    </source>
</evidence>
<evidence type="ECO:0000313" key="7">
    <source>
        <dbReference type="EMBL" id="ACL73875.1"/>
    </source>
</evidence>
<keyword evidence="4" id="KW-0233">DNA recombination</keyword>
<evidence type="ECO:0000256" key="1">
    <source>
        <dbReference type="ARBA" id="ARBA00010075"/>
    </source>
</evidence>
<keyword evidence="2" id="KW-0815">Transposition</keyword>
<dbReference type="EMBL" id="CP001339">
    <property type="protein sequence ID" value="ACL73922.1"/>
    <property type="molecule type" value="Genomic_DNA"/>
</dbReference>
<feature type="compositionally biased region" description="Basic residues" evidence="5">
    <location>
        <begin position="392"/>
        <end position="407"/>
    </location>
</feature>
<proteinExistence type="inferred from homology"/>
<evidence type="ECO:0000256" key="5">
    <source>
        <dbReference type="SAM" id="MobiDB-lite"/>
    </source>
</evidence>
<evidence type="ECO:0000259" key="6">
    <source>
        <dbReference type="Pfam" id="PF01609"/>
    </source>
</evidence>
<feature type="region of interest" description="Disordered" evidence="5">
    <location>
        <begin position="392"/>
        <end position="416"/>
    </location>
</feature>
<evidence type="ECO:0000256" key="3">
    <source>
        <dbReference type="ARBA" id="ARBA00023125"/>
    </source>
</evidence>
<keyword evidence="9" id="KW-1185">Reference proteome</keyword>
<dbReference type="RefSeq" id="WP_012639350.1">
    <property type="nucleotide sequence ID" value="NC_011901.1"/>
</dbReference>
<dbReference type="KEGG" id="tgr:Tgr7_2802"/>
<dbReference type="SUPFAM" id="SSF53098">
    <property type="entry name" value="Ribonuclease H-like"/>
    <property type="match status" value="1"/>
</dbReference>
<dbReference type="PANTHER" id="PTHR33258">
    <property type="entry name" value="TRANSPOSASE INSL FOR INSERTION SEQUENCE ELEMENT IS186A-RELATED"/>
    <property type="match status" value="1"/>
</dbReference>
<evidence type="ECO:0000256" key="2">
    <source>
        <dbReference type="ARBA" id="ARBA00022578"/>
    </source>
</evidence>
<dbReference type="GO" id="GO:0006313">
    <property type="term" value="P:DNA transposition"/>
    <property type="evidence" value="ECO:0007669"/>
    <property type="project" value="InterPro"/>
</dbReference>
<dbReference type="eggNOG" id="COG3385">
    <property type="taxonomic scope" value="Bacteria"/>
</dbReference>
<name>B8GNI4_THISH</name>
<accession>B8GNI4</accession>
<comment type="similarity">
    <text evidence="1">Belongs to the transposase 11 family.</text>
</comment>
<dbReference type="NCBIfam" id="NF033592">
    <property type="entry name" value="transpos_IS4_1"/>
    <property type="match status" value="1"/>
</dbReference>
<dbReference type="InterPro" id="IPR012337">
    <property type="entry name" value="RNaseH-like_sf"/>
</dbReference>
<dbReference type="InterPro" id="IPR002559">
    <property type="entry name" value="Transposase_11"/>
</dbReference>
<gene>
    <name evidence="7" type="ordered locus">Tgr7_2802</name>
    <name evidence="8" type="ordered locus">Tgr7_2849</name>
</gene>
<dbReference type="InterPro" id="IPR047952">
    <property type="entry name" value="Transpos_IS4"/>
</dbReference>
<dbReference type="OrthoDB" id="5753015at2"/>
<reference evidence="7 9" key="1">
    <citation type="journal article" date="2011" name="Stand. Genomic Sci.">
        <title>Complete genome sequence of 'Thioalkalivibrio sulfidophilus' HL-EbGr7.</title>
        <authorList>
            <person name="Muyzer G."/>
            <person name="Sorokin D.Y."/>
            <person name="Mavromatis K."/>
            <person name="Lapidus A."/>
            <person name="Clum A."/>
            <person name="Ivanova N."/>
            <person name="Pati A."/>
            <person name="d'Haeseleer P."/>
            <person name="Woyke T."/>
            <person name="Kyrpides N.C."/>
        </authorList>
    </citation>
    <scope>NUCLEOTIDE SEQUENCE [LARGE SCALE GENOMIC DNA]</scope>
    <source>
        <strain evidence="7 9">HL-EbGR7</strain>
    </source>
</reference>
<dbReference type="GO" id="GO:0003677">
    <property type="term" value="F:DNA binding"/>
    <property type="evidence" value="ECO:0007669"/>
    <property type="project" value="UniProtKB-KW"/>
</dbReference>
<dbReference type="EMBL" id="CP001339">
    <property type="protein sequence ID" value="ACL73875.1"/>
    <property type="molecule type" value="Genomic_DNA"/>
</dbReference>
<feature type="domain" description="Transposase IS4-like" evidence="6">
    <location>
        <begin position="117"/>
        <end position="330"/>
    </location>
</feature>
<dbReference type="PANTHER" id="PTHR33258:SF1">
    <property type="entry name" value="TRANSPOSASE INSL FOR INSERTION SEQUENCE ELEMENT IS186A-RELATED"/>
    <property type="match status" value="1"/>
</dbReference>
<dbReference type="HOGENOM" id="CLU_049304_0_0_6"/>
<evidence type="ECO:0000313" key="8">
    <source>
        <dbReference type="EMBL" id="ACL73922.1"/>
    </source>
</evidence>
<dbReference type="AlphaFoldDB" id="B8GNI4"/>
<protein>
    <submittedName>
        <fullName evidence="8">Putative transposase, IS4 family</fullName>
    </submittedName>
    <submittedName>
        <fullName evidence="7">Transposase IS4 family protein</fullName>
    </submittedName>
</protein>
<sequence length="416" mass="45744">MDLTRLFNALAEHLASDAFLNTARHPEHPAAFSRRRKLPLNALVASLVCGMCKSVQAELDGFFGSLKAQATLVRHVSAQAFAQARAKLAPAALPALNDHLIKLAEDTGRVPRWHGLRRIAVDGSCLRLALRASHVPRAASRDMLALGCYLPDAQLMLAAQLYSAGYGERQALFEQFERFGTGDLLLLDRGYPCRWLVAALQGKGIDFCMRVDMAKVGFAVVRAFRASGLAEQVVELPAAEDQDVRDFECPEGPLRVRLVRHVNANGSVHILMTSLMDAERFPVAVFGELYHQRWSIEEAFKRLKHRLSLEQVTGLSHLAVQQDFAAKVLCDNLAALASAEARGSENLPAHRRINRAYARTALKPLIPALLLGLATAAMLKEVLKLIGSQTYKHRPGLSKPRPPKPKPHPALSYKAC</sequence>
<keyword evidence="3" id="KW-0238">DNA-binding</keyword>
<dbReference type="GO" id="GO:0004803">
    <property type="term" value="F:transposase activity"/>
    <property type="evidence" value="ECO:0007669"/>
    <property type="project" value="InterPro"/>
</dbReference>